<dbReference type="InParanoid" id="A0A6L2Q5Z7"/>
<accession>A0A6L2Q5Z7</accession>
<dbReference type="Pfam" id="PF12937">
    <property type="entry name" value="F-box-like"/>
    <property type="match status" value="1"/>
</dbReference>
<dbReference type="GO" id="GO:0031146">
    <property type="term" value="P:SCF-dependent proteasomal ubiquitin-dependent protein catabolic process"/>
    <property type="evidence" value="ECO:0007669"/>
    <property type="project" value="TreeGrafter"/>
</dbReference>
<dbReference type="SUPFAM" id="SSF81383">
    <property type="entry name" value="F-box domain"/>
    <property type="match status" value="1"/>
</dbReference>
<sequence>MAAALQSVFDGQGSVITSELRSLNDFPDEILLKILSHFGPEDLCLIIAKVCERWNALAKDVTLWKTISYKCDQSSDFSCVSQVLTEAPALHSFIIHDREDAAHILEFLFHGHSDLKRLILKCCHLGEDSTGLLAKIVAVYPDLEVLALEGCRPLTFTGYSLIPRLKKLSELNLSHCEGLSGRTVRLIAESCQYLKKFNLDDVTQIFDDDVIHVIKKLGKQLTTLILDGEDLTDTAFSYLNNCARLQELEVSFCEEMTDKGLLEGVGSLQELMSLRLRRGRNLTAQALSTFLDRPAMTSIVHLNLSECSNLDDDGLKGIAKRCIHLRILSVRWCWEVTDVGISMVISHCNQLRVLDFEGLAFITGMCALCEDPESTVCFMTAWCMIFLQQVHH</sequence>
<dbReference type="OrthoDB" id="10257471at2759"/>
<evidence type="ECO:0000313" key="4">
    <source>
        <dbReference type="Proteomes" id="UP000502823"/>
    </source>
</evidence>
<feature type="domain" description="F-box" evidence="2">
    <location>
        <begin position="20"/>
        <end position="67"/>
    </location>
</feature>
<dbReference type="InterPro" id="IPR032675">
    <property type="entry name" value="LRR_dom_sf"/>
</dbReference>
<dbReference type="Proteomes" id="UP000502823">
    <property type="component" value="Unassembled WGS sequence"/>
</dbReference>
<dbReference type="SMART" id="SM00256">
    <property type="entry name" value="FBOX"/>
    <property type="match status" value="1"/>
</dbReference>
<reference evidence="4" key="1">
    <citation type="submission" date="2020-01" db="EMBL/GenBank/DDBJ databases">
        <title>Draft genome sequence of the Termite Coptotermes fromosanus.</title>
        <authorList>
            <person name="Itakura S."/>
            <person name="Yosikawa Y."/>
            <person name="Umezawa K."/>
        </authorList>
    </citation>
    <scope>NUCLEOTIDE SEQUENCE [LARGE SCALE GENOMIC DNA]</scope>
</reference>
<dbReference type="AlphaFoldDB" id="A0A6L2Q5Z7"/>
<organism evidence="3 4">
    <name type="scientific">Coptotermes formosanus</name>
    <name type="common">Formosan subterranean termite</name>
    <dbReference type="NCBI Taxonomy" id="36987"/>
    <lineage>
        <taxon>Eukaryota</taxon>
        <taxon>Metazoa</taxon>
        <taxon>Ecdysozoa</taxon>
        <taxon>Arthropoda</taxon>
        <taxon>Hexapoda</taxon>
        <taxon>Insecta</taxon>
        <taxon>Pterygota</taxon>
        <taxon>Neoptera</taxon>
        <taxon>Polyneoptera</taxon>
        <taxon>Dictyoptera</taxon>
        <taxon>Blattodea</taxon>
        <taxon>Blattoidea</taxon>
        <taxon>Termitoidae</taxon>
        <taxon>Rhinotermitidae</taxon>
        <taxon>Coptotermes</taxon>
    </lineage>
</organism>
<dbReference type="GO" id="GO:0019005">
    <property type="term" value="C:SCF ubiquitin ligase complex"/>
    <property type="evidence" value="ECO:0007669"/>
    <property type="project" value="TreeGrafter"/>
</dbReference>
<gene>
    <name evidence="3" type="ORF">Cfor_10960</name>
</gene>
<dbReference type="InterPro" id="IPR001810">
    <property type="entry name" value="F-box_dom"/>
</dbReference>
<evidence type="ECO:0000256" key="1">
    <source>
        <dbReference type="ARBA" id="ARBA00022786"/>
    </source>
</evidence>
<dbReference type="PROSITE" id="PS50181">
    <property type="entry name" value="FBOX"/>
    <property type="match status" value="1"/>
</dbReference>
<protein>
    <recommendedName>
        <fullName evidence="2">F-box domain-containing protein</fullName>
    </recommendedName>
</protein>
<proteinExistence type="predicted"/>
<keyword evidence="1" id="KW-0833">Ubl conjugation pathway</keyword>
<dbReference type="InterPro" id="IPR057207">
    <property type="entry name" value="FBXL15_LRR"/>
</dbReference>
<dbReference type="InterPro" id="IPR036047">
    <property type="entry name" value="F-box-like_dom_sf"/>
</dbReference>
<dbReference type="SUPFAM" id="SSF52047">
    <property type="entry name" value="RNI-like"/>
    <property type="match status" value="1"/>
</dbReference>
<name>A0A6L2Q5Z7_COPFO</name>
<evidence type="ECO:0000259" key="2">
    <source>
        <dbReference type="PROSITE" id="PS50181"/>
    </source>
</evidence>
<dbReference type="InterPro" id="IPR006553">
    <property type="entry name" value="Leu-rich_rpt_Cys-con_subtyp"/>
</dbReference>
<dbReference type="Gene3D" id="3.80.10.10">
    <property type="entry name" value="Ribonuclease Inhibitor"/>
    <property type="match status" value="2"/>
</dbReference>
<dbReference type="SMART" id="SM00367">
    <property type="entry name" value="LRR_CC"/>
    <property type="match status" value="6"/>
</dbReference>
<dbReference type="PANTHER" id="PTHR13318">
    <property type="entry name" value="PARTNER OF PAIRED, ISOFORM B-RELATED"/>
    <property type="match status" value="1"/>
</dbReference>
<comment type="caution">
    <text evidence="3">The sequence shown here is derived from an EMBL/GenBank/DDBJ whole genome shotgun (WGS) entry which is preliminary data.</text>
</comment>
<evidence type="ECO:0000313" key="3">
    <source>
        <dbReference type="EMBL" id="GFG37267.1"/>
    </source>
</evidence>
<keyword evidence="4" id="KW-1185">Reference proteome</keyword>
<dbReference type="Pfam" id="PF25372">
    <property type="entry name" value="DUF7885"/>
    <property type="match status" value="1"/>
</dbReference>
<dbReference type="PANTHER" id="PTHR13318:SF247">
    <property type="entry name" value="GH16156P"/>
    <property type="match status" value="1"/>
</dbReference>
<dbReference type="EMBL" id="BLKM01000687">
    <property type="protein sequence ID" value="GFG37267.1"/>
    <property type="molecule type" value="Genomic_DNA"/>
</dbReference>